<reference evidence="1 2" key="1">
    <citation type="journal article" date="2021" name="Hortic Res">
        <title>High-quality reference genome and annotation aids understanding of berry development for evergreen blueberry (Vaccinium darrowii).</title>
        <authorList>
            <person name="Yu J."/>
            <person name="Hulse-Kemp A.M."/>
            <person name="Babiker E."/>
            <person name="Staton M."/>
        </authorList>
    </citation>
    <scope>NUCLEOTIDE SEQUENCE [LARGE SCALE GENOMIC DNA]</scope>
    <source>
        <strain evidence="2">cv. NJ 8807/NJ 8810</strain>
        <tissue evidence="1">Young leaf</tissue>
    </source>
</reference>
<proteinExistence type="predicted"/>
<dbReference type="EMBL" id="CM037153">
    <property type="protein sequence ID" value="KAH7857194.1"/>
    <property type="molecule type" value="Genomic_DNA"/>
</dbReference>
<evidence type="ECO:0000313" key="2">
    <source>
        <dbReference type="Proteomes" id="UP000828048"/>
    </source>
</evidence>
<organism evidence="1 2">
    <name type="scientific">Vaccinium darrowii</name>
    <dbReference type="NCBI Taxonomy" id="229202"/>
    <lineage>
        <taxon>Eukaryota</taxon>
        <taxon>Viridiplantae</taxon>
        <taxon>Streptophyta</taxon>
        <taxon>Embryophyta</taxon>
        <taxon>Tracheophyta</taxon>
        <taxon>Spermatophyta</taxon>
        <taxon>Magnoliopsida</taxon>
        <taxon>eudicotyledons</taxon>
        <taxon>Gunneridae</taxon>
        <taxon>Pentapetalae</taxon>
        <taxon>asterids</taxon>
        <taxon>Ericales</taxon>
        <taxon>Ericaceae</taxon>
        <taxon>Vaccinioideae</taxon>
        <taxon>Vaccinieae</taxon>
        <taxon>Vaccinium</taxon>
    </lineage>
</organism>
<accession>A0ACB7YWF5</accession>
<protein>
    <submittedName>
        <fullName evidence="1">Uncharacterized protein</fullName>
    </submittedName>
</protein>
<keyword evidence="2" id="KW-1185">Reference proteome</keyword>
<comment type="caution">
    <text evidence="1">The sequence shown here is derived from an EMBL/GenBank/DDBJ whole genome shotgun (WGS) entry which is preliminary data.</text>
</comment>
<dbReference type="Proteomes" id="UP000828048">
    <property type="component" value="Chromosome 3"/>
</dbReference>
<gene>
    <name evidence="1" type="ORF">Vadar_010051</name>
</gene>
<sequence>MSRTYPSVERLQIHLPNKQQVTFYRDQSITDVLSNDRCSRTMLTEFFTMNAADDRANRYLYREFPQHYKWCRQAKKWEARTGYNKVIGRIYTVSPNQGDKFYLRVLLNHIRGPKSWDDLLTVDGVQCATFKLAAERHGLLECDNSIRQCLAEASNTRMPSALRRMFVTILIYCEPTGVRNLWDEFYLFMIEDYPSSASTNNSCLINRLLQDLNDLLSQHNRTVADFDLPSYTQGHEDTSVIPKIIQDELSVAIPQQDLESITALNRDQAIAFNAIIGAIE</sequence>
<evidence type="ECO:0000313" key="1">
    <source>
        <dbReference type="EMBL" id="KAH7857194.1"/>
    </source>
</evidence>
<name>A0ACB7YWF5_9ERIC</name>